<accession>A0AAD9RVL6</accession>
<sequence length="125" mass="13816">MDKGDENERPKKGGQIKKIDYKYFNAICEGPLKNEGTLEDCLITTPLIWTKGARTNDGWEKKWRRGRATHSVANAGKPSQGQDQLVNLSQSTKGLAPSITNDLILRASNVIPGSTSRRCPAIKTY</sequence>
<evidence type="ECO:0000313" key="3">
    <source>
        <dbReference type="Proteomes" id="UP001258017"/>
    </source>
</evidence>
<dbReference type="Proteomes" id="UP001258017">
    <property type="component" value="Unassembled WGS sequence"/>
</dbReference>
<evidence type="ECO:0000313" key="2">
    <source>
        <dbReference type="EMBL" id="KAK2586749.1"/>
    </source>
</evidence>
<evidence type="ECO:0000256" key="1">
    <source>
        <dbReference type="SAM" id="MobiDB-lite"/>
    </source>
</evidence>
<protein>
    <submittedName>
        <fullName evidence="2">Uncharacterized protein</fullName>
    </submittedName>
</protein>
<comment type="caution">
    <text evidence="2">The sequence shown here is derived from an EMBL/GenBank/DDBJ whole genome shotgun (WGS) entry which is preliminary data.</text>
</comment>
<organism evidence="2 3">
    <name type="scientific">Odynerus spinipes</name>
    <dbReference type="NCBI Taxonomy" id="1348599"/>
    <lineage>
        <taxon>Eukaryota</taxon>
        <taxon>Metazoa</taxon>
        <taxon>Ecdysozoa</taxon>
        <taxon>Arthropoda</taxon>
        <taxon>Hexapoda</taxon>
        <taxon>Insecta</taxon>
        <taxon>Pterygota</taxon>
        <taxon>Neoptera</taxon>
        <taxon>Endopterygota</taxon>
        <taxon>Hymenoptera</taxon>
        <taxon>Apocrita</taxon>
        <taxon>Aculeata</taxon>
        <taxon>Vespoidea</taxon>
        <taxon>Vespidae</taxon>
        <taxon>Eumeninae</taxon>
        <taxon>Odynerus</taxon>
    </lineage>
</organism>
<proteinExistence type="predicted"/>
<feature type="compositionally biased region" description="Polar residues" evidence="1">
    <location>
        <begin position="77"/>
        <end position="89"/>
    </location>
</feature>
<gene>
    <name evidence="2" type="ORF">KPH14_011780</name>
</gene>
<dbReference type="EMBL" id="JAIFRP010000011">
    <property type="protein sequence ID" value="KAK2586749.1"/>
    <property type="molecule type" value="Genomic_DNA"/>
</dbReference>
<keyword evidence="3" id="KW-1185">Reference proteome</keyword>
<reference evidence="2" key="2">
    <citation type="journal article" date="2023" name="Commun. Biol.">
        <title>Intrasexual cuticular hydrocarbon dimorphism in a wasp sheds light on hydrocarbon biosynthesis genes in Hymenoptera.</title>
        <authorList>
            <person name="Moris V.C."/>
            <person name="Podsiadlowski L."/>
            <person name="Martin S."/>
            <person name="Oeyen J.P."/>
            <person name="Donath A."/>
            <person name="Petersen M."/>
            <person name="Wilbrandt J."/>
            <person name="Misof B."/>
            <person name="Liedtke D."/>
            <person name="Thamm M."/>
            <person name="Scheiner R."/>
            <person name="Schmitt T."/>
            <person name="Niehuis O."/>
        </authorList>
    </citation>
    <scope>NUCLEOTIDE SEQUENCE</scope>
    <source>
        <strain evidence="2">GBR_01_08_01A</strain>
    </source>
</reference>
<feature type="region of interest" description="Disordered" evidence="1">
    <location>
        <begin position="64"/>
        <end position="89"/>
    </location>
</feature>
<dbReference type="AlphaFoldDB" id="A0AAD9RVL6"/>
<name>A0AAD9RVL6_9HYME</name>
<reference evidence="2" key="1">
    <citation type="submission" date="2021-08" db="EMBL/GenBank/DDBJ databases">
        <authorList>
            <person name="Misof B."/>
            <person name="Oliver O."/>
            <person name="Podsiadlowski L."/>
            <person name="Donath A."/>
            <person name="Peters R."/>
            <person name="Mayer C."/>
            <person name="Rust J."/>
            <person name="Gunkel S."/>
            <person name="Lesny P."/>
            <person name="Martin S."/>
            <person name="Oeyen J.P."/>
            <person name="Petersen M."/>
            <person name="Panagiotis P."/>
            <person name="Wilbrandt J."/>
            <person name="Tanja T."/>
        </authorList>
    </citation>
    <scope>NUCLEOTIDE SEQUENCE</scope>
    <source>
        <strain evidence="2">GBR_01_08_01A</strain>
        <tissue evidence="2">Thorax + abdomen</tissue>
    </source>
</reference>